<keyword evidence="4" id="KW-0560">Oxidoreductase</keyword>
<dbReference type="InterPro" id="IPR002328">
    <property type="entry name" value="ADH_Zn_CS"/>
</dbReference>
<evidence type="ECO:0000259" key="6">
    <source>
        <dbReference type="SMART" id="SM00829"/>
    </source>
</evidence>
<proteinExistence type="inferred from homology"/>
<dbReference type="InterPro" id="IPR013154">
    <property type="entry name" value="ADH-like_N"/>
</dbReference>
<evidence type="ECO:0000256" key="5">
    <source>
        <dbReference type="RuleBase" id="RU361277"/>
    </source>
</evidence>
<dbReference type="Proteomes" id="UP000549913">
    <property type="component" value="Unassembled WGS sequence"/>
</dbReference>
<organism evidence="7 8">
    <name type="scientific">Herbiconiux flava</name>
    <dbReference type="NCBI Taxonomy" id="881268"/>
    <lineage>
        <taxon>Bacteria</taxon>
        <taxon>Bacillati</taxon>
        <taxon>Actinomycetota</taxon>
        <taxon>Actinomycetes</taxon>
        <taxon>Micrococcales</taxon>
        <taxon>Microbacteriaceae</taxon>
        <taxon>Herbiconiux</taxon>
    </lineage>
</organism>
<dbReference type="AlphaFoldDB" id="A0A852SI19"/>
<evidence type="ECO:0000256" key="2">
    <source>
        <dbReference type="ARBA" id="ARBA00022723"/>
    </source>
</evidence>
<sequence>MNTSTRTRRRVIVSAPGEVGLVTEALPDLLPDEALVSLQVAGVCGSDIHGLHGTHPTMKPPYYPGHEVVGVVEALGSDVTGLAVGQLVTPEPTLPCGHCKMCITGRSNICENMQFFGCGFREGGMADVFSVRASRLHVVPEGFDLRMAALIEPFSTPLHAVRLAGDISGKAVAIIGCGTIGLLMLAAARARGAARIVMTDVLESKRQGALELGADAVVDSASPDVAALVREQLGETADVVFDCVSIQPTVVSAIDMVQRGGTVVIVGVPSRPIEVPAFVLQDRQVRLQGAATYVSEDYAAAIRIIAAGGVDTGHMITATYPLEQTAEAFAAAASGDQIKVLLTGEGVELG</sequence>
<gene>
    <name evidence="7" type="ORF">BJ984_000512</name>
</gene>
<dbReference type="SUPFAM" id="SSF51735">
    <property type="entry name" value="NAD(P)-binding Rossmann-fold domains"/>
    <property type="match status" value="1"/>
</dbReference>
<dbReference type="SMART" id="SM00829">
    <property type="entry name" value="PKS_ER"/>
    <property type="match status" value="1"/>
</dbReference>
<keyword evidence="8" id="KW-1185">Reference proteome</keyword>
<name>A0A852SI19_9MICO</name>
<dbReference type="InterPro" id="IPR050129">
    <property type="entry name" value="Zn_alcohol_dh"/>
</dbReference>
<keyword evidence="3 5" id="KW-0862">Zinc</keyword>
<reference evidence="7 8" key="1">
    <citation type="submission" date="2020-07" db="EMBL/GenBank/DDBJ databases">
        <title>Sequencing the genomes of 1000 actinobacteria strains.</title>
        <authorList>
            <person name="Klenk H.-P."/>
        </authorList>
    </citation>
    <scope>NUCLEOTIDE SEQUENCE [LARGE SCALE GENOMIC DNA]</scope>
    <source>
        <strain evidence="7 8">DSM 26474</strain>
    </source>
</reference>
<dbReference type="Pfam" id="PF00107">
    <property type="entry name" value="ADH_zinc_N"/>
    <property type="match status" value="1"/>
</dbReference>
<feature type="domain" description="Enoyl reductase (ER)" evidence="6">
    <location>
        <begin position="14"/>
        <end position="342"/>
    </location>
</feature>
<dbReference type="GO" id="GO:0008270">
    <property type="term" value="F:zinc ion binding"/>
    <property type="evidence" value="ECO:0007669"/>
    <property type="project" value="InterPro"/>
</dbReference>
<dbReference type="Gene3D" id="3.90.180.10">
    <property type="entry name" value="Medium-chain alcohol dehydrogenases, catalytic domain"/>
    <property type="match status" value="1"/>
</dbReference>
<evidence type="ECO:0000313" key="8">
    <source>
        <dbReference type="Proteomes" id="UP000549913"/>
    </source>
</evidence>
<evidence type="ECO:0000313" key="7">
    <source>
        <dbReference type="EMBL" id="NYD69354.1"/>
    </source>
</evidence>
<dbReference type="PANTHER" id="PTHR43401:SF2">
    <property type="entry name" value="L-THREONINE 3-DEHYDROGENASE"/>
    <property type="match status" value="1"/>
</dbReference>
<dbReference type="EMBL" id="JACCBM010000001">
    <property type="protein sequence ID" value="NYD69354.1"/>
    <property type="molecule type" value="Genomic_DNA"/>
</dbReference>
<evidence type="ECO:0000256" key="3">
    <source>
        <dbReference type="ARBA" id="ARBA00022833"/>
    </source>
</evidence>
<dbReference type="InterPro" id="IPR013149">
    <property type="entry name" value="ADH-like_C"/>
</dbReference>
<dbReference type="PROSITE" id="PS00059">
    <property type="entry name" value="ADH_ZINC"/>
    <property type="match status" value="1"/>
</dbReference>
<dbReference type="GO" id="GO:0016491">
    <property type="term" value="F:oxidoreductase activity"/>
    <property type="evidence" value="ECO:0007669"/>
    <property type="project" value="UniProtKB-KW"/>
</dbReference>
<dbReference type="SUPFAM" id="SSF50129">
    <property type="entry name" value="GroES-like"/>
    <property type="match status" value="1"/>
</dbReference>
<dbReference type="InterPro" id="IPR020843">
    <property type="entry name" value="ER"/>
</dbReference>
<dbReference type="Pfam" id="PF08240">
    <property type="entry name" value="ADH_N"/>
    <property type="match status" value="1"/>
</dbReference>
<dbReference type="InterPro" id="IPR036291">
    <property type="entry name" value="NAD(P)-bd_dom_sf"/>
</dbReference>
<keyword evidence="2 5" id="KW-0479">Metal-binding</keyword>
<dbReference type="PANTHER" id="PTHR43401">
    <property type="entry name" value="L-THREONINE 3-DEHYDROGENASE"/>
    <property type="match status" value="1"/>
</dbReference>
<comment type="cofactor">
    <cofactor evidence="1 5">
        <name>Zn(2+)</name>
        <dbReference type="ChEBI" id="CHEBI:29105"/>
    </cofactor>
</comment>
<accession>A0A852SI19</accession>
<evidence type="ECO:0000256" key="4">
    <source>
        <dbReference type="ARBA" id="ARBA00023002"/>
    </source>
</evidence>
<comment type="similarity">
    <text evidence="5">Belongs to the zinc-containing alcohol dehydrogenase family.</text>
</comment>
<protein>
    <submittedName>
        <fullName evidence="7">2-desacetyl-2-hydroxyethyl bacteriochlorophyllide A dehydrogenase</fullName>
    </submittedName>
</protein>
<comment type="caution">
    <text evidence="7">The sequence shown here is derived from an EMBL/GenBank/DDBJ whole genome shotgun (WGS) entry which is preliminary data.</text>
</comment>
<dbReference type="RefSeq" id="WP_179546700.1">
    <property type="nucleotide sequence ID" value="NZ_BSEW01000001.1"/>
</dbReference>
<dbReference type="Gene3D" id="3.40.50.720">
    <property type="entry name" value="NAD(P)-binding Rossmann-like Domain"/>
    <property type="match status" value="1"/>
</dbReference>
<dbReference type="InterPro" id="IPR011032">
    <property type="entry name" value="GroES-like_sf"/>
</dbReference>
<evidence type="ECO:0000256" key="1">
    <source>
        <dbReference type="ARBA" id="ARBA00001947"/>
    </source>
</evidence>